<accession>A0A137RJ22</accession>
<sequence length="608" mass="67489">MTTEIILVFSILLVTIILFAFEVFSVDKIAMFVIASLALTGLVKPEEAISGFSNTATITVLSLMIIALALEDNGVIASLARFLKNLHVLPLFLLLPVFMFITGGISAFINTTAVVIVFIKIISELAKRFNVPQSKLLLPISFAGILGGSCTLMGTSTNLIVNSVARDLGAERFSFFEFSFFGLIFLLVGIIVVTIASRWLPKDSKENLRDIYDLENYVTTVVINKNSNLIDKKIEDTFLFANPEISILKLTRRKQITNAPGRYITLKANDKLLLMCDLENLAKLNEAEGLSVHKTQERTKKRETLKNEDEAESIKKQDDLGFVELLILPGSILIGKTLKQLRKQTFQSALPIAIKKRRNIRNTKERLVRKDIEQITLKPGDRLLVEIPKNEINQLYEMENVAILREHKTKPSVNNKKRMLSFAILVLVVGLAASGILSILVSAITGVSLLLLTRCLDLNDVYHRVNWQVIFLLAGMIPLGIAMNNTGADKWISDHLLDILSGQSNIVIIGLIFLITMLMSSVVSNNATAIIMTPIAIAVAVGLDLTMKPFILAVLFGANFSFFTPMGYQTNTLIYGMGIYKFKHFFIIGGILSLILWVLGTFMLSTLF</sequence>
<dbReference type="OrthoDB" id="9765532at2"/>
<evidence type="ECO:0000256" key="3">
    <source>
        <dbReference type="ARBA" id="ARBA00022692"/>
    </source>
</evidence>
<evidence type="ECO:0000256" key="2">
    <source>
        <dbReference type="ARBA" id="ARBA00022448"/>
    </source>
</evidence>
<dbReference type="PANTHER" id="PTHR43652">
    <property type="entry name" value="BASIC AMINO ACID ANTIPORTER YFCC-RELATED"/>
    <property type="match status" value="1"/>
</dbReference>
<evidence type="ECO:0000256" key="5">
    <source>
        <dbReference type="ARBA" id="ARBA00022989"/>
    </source>
</evidence>
<evidence type="ECO:0000256" key="1">
    <source>
        <dbReference type="ARBA" id="ARBA00004141"/>
    </source>
</evidence>
<dbReference type="RefSeq" id="WP_062621327.1">
    <property type="nucleotide sequence ID" value="NZ_JRWG01000003.1"/>
</dbReference>
<evidence type="ECO:0000259" key="8">
    <source>
        <dbReference type="PROSITE" id="PS51202"/>
    </source>
</evidence>
<feature type="transmembrane region" description="Helical" evidence="7">
    <location>
        <begin position="6"/>
        <end position="39"/>
    </location>
</feature>
<gene>
    <name evidence="9" type="ORF">LS48_06870</name>
</gene>
<dbReference type="GO" id="GO:0005886">
    <property type="term" value="C:plasma membrane"/>
    <property type="evidence" value="ECO:0007669"/>
    <property type="project" value="TreeGrafter"/>
</dbReference>
<dbReference type="PROSITE" id="PS51202">
    <property type="entry name" value="RCK_C"/>
    <property type="match status" value="2"/>
</dbReference>
<comment type="subcellular location">
    <subcellularLocation>
        <location evidence="1">Membrane</location>
        <topology evidence="1">Multi-pass membrane protein</topology>
    </subcellularLocation>
</comment>
<dbReference type="EMBL" id="JRWG01000003">
    <property type="protein sequence ID" value="KXO00180.1"/>
    <property type="molecule type" value="Genomic_DNA"/>
</dbReference>
<dbReference type="GO" id="GO:0008324">
    <property type="term" value="F:monoatomic cation transmembrane transporter activity"/>
    <property type="evidence" value="ECO:0007669"/>
    <property type="project" value="InterPro"/>
</dbReference>
<name>A0A137RJ22_9FLAO</name>
<feature type="transmembrane region" description="Helical" evidence="7">
    <location>
        <begin position="550"/>
        <end position="568"/>
    </location>
</feature>
<feature type="transmembrane region" description="Helical" evidence="7">
    <location>
        <begin position="525"/>
        <end position="543"/>
    </location>
</feature>
<dbReference type="STRING" id="1548749.LS48_06870"/>
<evidence type="ECO:0000256" key="6">
    <source>
        <dbReference type="ARBA" id="ARBA00023136"/>
    </source>
</evidence>
<feature type="transmembrane region" description="Helical" evidence="7">
    <location>
        <begin position="180"/>
        <end position="200"/>
    </location>
</feature>
<dbReference type="PANTHER" id="PTHR43652:SF2">
    <property type="entry name" value="BASIC AMINO ACID ANTIPORTER YFCC-RELATED"/>
    <property type="match status" value="1"/>
</dbReference>
<dbReference type="Proteomes" id="UP000070138">
    <property type="component" value="Unassembled WGS sequence"/>
</dbReference>
<keyword evidence="5 7" id="KW-1133">Transmembrane helix</keyword>
<feature type="transmembrane region" description="Helical" evidence="7">
    <location>
        <begin position="584"/>
        <end position="604"/>
    </location>
</feature>
<dbReference type="InterPro" id="IPR051679">
    <property type="entry name" value="DASS-Related_Transporters"/>
</dbReference>
<feature type="domain" description="RCK C-terminal" evidence="8">
    <location>
        <begin position="309"/>
        <end position="401"/>
    </location>
</feature>
<keyword evidence="3 7" id="KW-0812">Transmembrane</keyword>
<feature type="transmembrane region" description="Helical" evidence="7">
    <location>
        <begin position="496"/>
        <end position="519"/>
    </location>
</feature>
<feature type="transmembrane region" description="Helical" evidence="7">
    <location>
        <begin position="90"/>
        <end position="119"/>
    </location>
</feature>
<keyword evidence="10" id="KW-1185">Reference proteome</keyword>
<feature type="transmembrane region" description="Helical" evidence="7">
    <location>
        <begin position="420"/>
        <end position="453"/>
    </location>
</feature>
<evidence type="ECO:0000313" key="9">
    <source>
        <dbReference type="EMBL" id="KXO00180.1"/>
    </source>
</evidence>
<keyword evidence="4" id="KW-0677">Repeat</keyword>
<dbReference type="Gene3D" id="3.30.70.1450">
    <property type="entry name" value="Regulator of K+ conductance, C-terminal domain"/>
    <property type="match status" value="2"/>
</dbReference>
<feature type="domain" description="RCK C-terminal" evidence="8">
    <location>
        <begin position="206"/>
        <end position="290"/>
    </location>
</feature>
<feature type="transmembrane region" description="Helical" evidence="7">
    <location>
        <begin position="465"/>
        <end position="484"/>
    </location>
</feature>
<dbReference type="Pfam" id="PF03600">
    <property type="entry name" value="CitMHS"/>
    <property type="match status" value="1"/>
</dbReference>
<keyword evidence="2" id="KW-0813">Transport</keyword>
<organism evidence="9 10">
    <name type="scientific">Aequorivita aquimaris</name>
    <dbReference type="NCBI Taxonomy" id="1548749"/>
    <lineage>
        <taxon>Bacteria</taxon>
        <taxon>Pseudomonadati</taxon>
        <taxon>Bacteroidota</taxon>
        <taxon>Flavobacteriia</taxon>
        <taxon>Flavobacteriales</taxon>
        <taxon>Flavobacteriaceae</taxon>
        <taxon>Aequorivita</taxon>
    </lineage>
</organism>
<evidence type="ECO:0000256" key="7">
    <source>
        <dbReference type="SAM" id="Phobius"/>
    </source>
</evidence>
<dbReference type="PATRIC" id="fig|1548749.3.peg.1456"/>
<dbReference type="SUPFAM" id="SSF116726">
    <property type="entry name" value="TrkA C-terminal domain-like"/>
    <property type="match status" value="2"/>
</dbReference>
<keyword evidence="6 7" id="KW-0472">Membrane</keyword>
<reference evidence="10" key="1">
    <citation type="submission" date="2014-10" db="EMBL/GenBank/DDBJ databases">
        <title>Genome sequencing of Vitellibacter sp. D-24.</title>
        <authorList>
            <person name="Thevarajoo S."/>
            <person name="Selvaratnam C."/>
            <person name="Goh K.M."/>
            <person name="Chong C.S."/>
        </authorList>
    </citation>
    <scope>NUCLEOTIDE SEQUENCE [LARGE SCALE GENOMIC DNA]</scope>
    <source>
        <strain evidence="10">D-24</strain>
    </source>
</reference>
<dbReference type="Pfam" id="PF02080">
    <property type="entry name" value="TrkA_C"/>
    <property type="match status" value="2"/>
</dbReference>
<dbReference type="GO" id="GO:0006813">
    <property type="term" value="P:potassium ion transport"/>
    <property type="evidence" value="ECO:0007669"/>
    <property type="project" value="InterPro"/>
</dbReference>
<comment type="caution">
    <text evidence="9">The sequence shown here is derived from an EMBL/GenBank/DDBJ whole genome shotgun (WGS) entry which is preliminary data.</text>
</comment>
<dbReference type="AlphaFoldDB" id="A0A137RJ22"/>
<evidence type="ECO:0000313" key="10">
    <source>
        <dbReference type="Proteomes" id="UP000070138"/>
    </source>
</evidence>
<protein>
    <submittedName>
        <fullName evidence="9">Potassium transporter TrkA</fullName>
    </submittedName>
</protein>
<feature type="transmembrane region" description="Helical" evidence="7">
    <location>
        <begin position="51"/>
        <end position="70"/>
    </location>
</feature>
<feature type="transmembrane region" description="Helical" evidence="7">
    <location>
        <begin position="140"/>
        <end position="160"/>
    </location>
</feature>
<reference evidence="9 10" key="2">
    <citation type="journal article" date="2016" name="Int. J. Syst. Evol. Microbiol.">
        <title>Vitellibacter aquimaris sp. nov., a marine bacterium isolated from seawater.</title>
        <authorList>
            <person name="Thevarajoo S."/>
            <person name="Selvaratnam C."/>
            <person name="Goh K.M."/>
            <person name="Hong K.W."/>
            <person name="Chan X.Y."/>
            <person name="Chan K.G."/>
            <person name="Chong C.S."/>
        </authorList>
    </citation>
    <scope>NUCLEOTIDE SEQUENCE [LARGE SCALE GENOMIC DNA]</scope>
    <source>
        <strain evidence="9 10">D-24</strain>
    </source>
</reference>
<dbReference type="InterPro" id="IPR036721">
    <property type="entry name" value="RCK_C_sf"/>
</dbReference>
<evidence type="ECO:0000256" key="4">
    <source>
        <dbReference type="ARBA" id="ARBA00022737"/>
    </source>
</evidence>
<proteinExistence type="predicted"/>
<dbReference type="InterPro" id="IPR004680">
    <property type="entry name" value="Cit_transptr-like_dom"/>
</dbReference>
<dbReference type="InterPro" id="IPR006037">
    <property type="entry name" value="RCK_C"/>
</dbReference>